<dbReference type="AlphaFoldDB" id="F9D5P3"/>
<dbReference type="CDD" id="cd07023">
    <property type="entry name" value="S49_Sppa_N_C"/>
    <property type="match status" value="1"/>
</dbReference>
<organism evidence="10 11">
    <name type="scientific">Prevotella dentalis (strain ATCC 49559 / DSM 3688 / JCM 13448 / NCTC 12043 / ES 2772)</name>
    <name type="common">Mitsuokella dentalis</name>
    <dbReference type="NCBI Taxonomy" id="908937"/>
    <lineage>
        <taxon>Bacteria</taxon>
        <taxon>Pseudomonadati</taxon>
        <taxon>Bacteroidota</taxon>
        <taxon>Bacteroidia</taxon>
        <taxon>Bacteroidales</taxon>
        <taxon>Prevotellaceae</taxon>
        <taxon>Prevotella</taxon>
    </lineage>
</organism>
<evidence type="ECO:0000313" key="11">
    <source>
        <dbReference type="Proteomes" id="UP000007820"/>
    </source>
</evidence>
<dbReference type="InterPro" id="IPR047217">
    <property type="entry name" value="S49_SppA_67K_type_N"/>
</dbReference>
<dbReference type="eggNOG" id="COG0616">
    <property type="taxonomic scope" value="Bacteria"/>
</dbReference>
<dbReference type="InterPro" id="IPR029045">
    <property type="entry name" value="ClpP/crotonase-like_dom_sf"/>
</dbReference>
<dbReference type="InterPro" id="IPR002142">
    <property type="entry name" value="Peptidase_S49"/>
</dbReference>
<evidence type="ECO:0000259" key="9">
    <source>
        <dbReference type="Pfam" id="PF01343"/>
    </source>
</evidence>
<keyword evidence="5" id="KW-0720">Serine protease</keyword>
<feature type="domain" description="Peptidase S49" evidence="9">
    <location>
        <begin position="448"/>
        <end position="599"/>
    </location>
</feature>
<dbReference type="STRING" id="908937.Prede_1995"/>
<keyword evidence="8" id="KW-0812">Transmembrane</keyword>
<dbReference type="PIRSF" id="PIRSF001217">
    <property type="entry name" value="Protease_4_SppA"/>
    <property type="match status" value="1"/>
</dbReference>
<dbReference type="InterPro" id="IPR004634">
    <property type="entry name" value="Pept_S49_pIV"/>
</dbReference>
<dbReference type="PANTHER" id="PTHR33209">
    <property type="entry name" value="PROTEASE 4"/>
    <property type="match status" value="1"/>
</dbReference>
<proteinExistence type="inferred from homology"/>
<keyword evidence="6 8" id="KW-0472">Membrane</keyword>
<evidence type="ECO:0000256" key="8">
    <source>
        <dbReference type="SAM" id="Phobius"/>
    </source>
</evidence>
<evidence type="ECO:0000256" key="5">
    <source>
        <dbReference type="ARBA" id="ARBA00022825"/>
    </source>
</evidence>
<name>F9D5P3_PREDD</name>
<evidence type="ECO:0000256" key="1">
    <source>
        <dbReference type="ARBA" id="ARBA00004370"/>
    </source>
</evidence>
<dbReference type="NCBIfam" id="TIGR00705">
    <property type="entry name" value="SppA_67K"/>
    <property type="match status" value="1"/>
</dbReference>
<keyword evidence="4 10" id="KW-0378">Hydrolase</keyword>
<dbReference type="InterPro" id="IPR047272">
    <property type="entry name" value="S49_SppA_C"/>
</dbReference>
<dbReference type="GO" id="GO:0008236">
    <property type="term" value="F:serine-type peptidase activity"/>
    <property type="evidence" value="ECO:0007669"/>
    <property type="project" value="UniProtKB-KW"/>
</dbReference>
<dbReference type="GO" id="GO:0006465">
    <property type="term" value="P:signal peptide processing"/>
    <property type="evidence" value="ECO:0007669"/>
    <property type="project" value="InterPro"/>
</dbReference>
<feature type="active site" description="Nucleophile" evidence="7">
    <location>
        <position position="464"/>
    </location>
</feature>
<evidence type="ECO:0000256" key="7">
    <source>
        <dbReference type="PIRSR" id="PIRSR001217-1"/>
    </source>
</evidence>
<evidence type="ECO:0000256" key="3">
    <source>
        <dbReference type="ARBA" id="ARBA00022670"/>
    </source>
</evidence>
<evidence type="ECO:0000313" key="10">
    <source>
        <dbReference type="EMBL" id="EGQ13031.1"/>
    </source>
</evidence>
<dbReference type="CDD" id="cd07018">
    <property type="entry name" value="S49_SppA_67K_type"/>
    <property type="match status" value="1"/>
</dbReference>
<feature type="transmembrane region" description="Helical" evidence="8">
    <location>
        <begin position="83"/>
        <end position="110"/>
    </location>
</feature>
<comment type="caution">
    <text evidence="10">The sequence shown here is derived from an EMBL/GenBank/DDBJ whole genome shotgun (WGS) entry which is preliminary data.</text>
</comment>
<sequence>MAWWLRDYGVAAMSRPQGRPAAAAPRSRPCGPRAAFHVAKISNLPKKTKQNGRKFRKNRVYLHIVSTNERFNDKRMKDFLKHVGATVVGLFLFSVVVAGIGIMAVVGMVASASSTRSVASNSVLVLTLDGPLAEQSEGTLRDQLTGDSPQGLREMLAAVRKAKANDDIKGIYIEAGDLDADMAQAEELRGALMDFRKSGKWIVAYGEEYSQLCYYLATTANKIYMNPQGLVDWHGLGGQVTFLRDAYAKIGIKMVPFKCGKYKSATETYTEDRMSEPSRRQTERYLGGWWNAICQAVGRSRGISVDSLNAYADRVVSLEDPKNMVRLKMVDALVYDDEVKPLVNKLLKQEADDDINQLTVADMADVPEPDTTDSDNEVAVYYAYGEIVDEVPTQSLFTSSHLIVGKDVCRDLASLADDDQVKAVVIRINSGGGSSYASEQLWHQIGKLRSKKPVVVSMGGAAASGGYYMACGANYIFAEPGTITGSIGIFGILRDRSELMTRLLGFKYDEVKTNRNATMGSEVKPMTPEQAGYVQAAVDRGYLLFKSRVAQGRRMTMAQVEERAQGHVFLGSDALKLGLVDALGGVDQAVAKAARLARLDDYYTAGYPAPKDFWEQLLDEGSSSTGSVLDGQLRQTLGSLYEPFMLMRAAEGQSWLQARMPLLLRAR</sequence>
<dbReference type="PANTHER" id="PTHR33209:SF1">
    <property type="entry name" value="PEPTIDASE S49 DOMAIN-CONTAINING PROTEIN"/>
    <property type="match status" value="1"/>
</dbReference>
<protein>
    <submittedName>
        <fullName evidence="10">Signal peptide peptidase SppA</fullName>
        <ecNumber evidence="10">3.4.21.-</ecNumber>
    </submittedName>
</protein>
<evidence type="ECO:0000256" key="4">
    <source>
        <dbReference type="ARBA" id="ARBA00022801"/>
    </source>
</evidence>
<accession>F9D5P3</accession>
<dbReference type="GO" id="GO:0016020">
    <property type="term" value="C:membrane"/>
    <property type="evidence" value="ECO:0007669"/>
    <property type="project" value="UniProtKB-SubCell"/>
</dbReference>
<dbReference type="NCBIfam" id="TIGR00706">
    <property type="entry name" value="SppA_dom"/>
    <property type="match status" value="1"/>
</dbReference>
<feature type="active site" description="Proton donor/acceptor" evidence="7">
    <location>
        <position position="263"/>
    </location>
</feature>
<feature type="domain" description="Peptidase S49" evidence="9">
    <location>
        <begin position="195"/>
        <end position="345"/>
    </location>
</feature>
<dbReference type="EMBL" id="AFPW01000036">
    <property type="protein sequence ID" value="EGQ13031.1"/>
    <property type="molecule type" value="Genomic_DNA"/>
</dbReference>
<keyword evidence="8" id="KW-1133">Transmembrane helix</keyword>
<dbReference type="Pfam" id="PF01343">
    <property type="entry name" value="Peptidase_S49"/>
    <property type="match status" value="2"/>
</dbReference>
<dbReference type="SUPFAM" id="SSF52096">
    <property type="entry name" value="ClpP/crotonase"/>
    <property type="match status" value="2"/>
</dbReference>
<comment type="similarity">
    <text evidence="2">Belongs to the peptidase S49 family.</text>
</comment>
<dbReference type="Proteomes" id="UP000007820">
    <property type="component" value="Unassembled WGS sequence"/>
</dbReference>
<evidence type="ECO:0000256" key="2">
    <source>
        <dbReference type="ARBA" id="ARBA00008683"/>
    </source>
</evidence>
<gene>
    <name evidence="10" type="primary">sppA</name>
    <name evidence="10" type="ORF">HMPREF9136_2171</name>
</gene>
<dbReference type="Gene3D" id="3.90.226.10">
    <property type="entry name" value="2-enoyl-CoA Hydratase, Chain A, domain 1"/>
    <property type="match status" value="3"/>
</dbReference>
<dbReference type="EC" id="3.4.21.-" evidence="10"/>
<reference evidence="10 11" key="1">
    <citation type="submission" date="2011-04" db="EMBL/GenBank/DDBJ databases">
        <authorList>
            <person name="Muzny D."/>
            <person name="Qin X."/>
            <person name="Deng J."/>
            <person name="Jiang H."/>
            <person name="Liu Y."/>
            <person name="Qu J."/>
            <person name="Song X.-Z."/>
            <person name="Zhang L."/>
            <person name="Thornton R."/>
            <person name="Coyle M."/>
            <person name="Francisco L."/>
            <person name="Jackson L."/>
            <person name="Javaid M."/>
            <person name="Korchina V."/>
            <person name="Kovar C."/>
            <person name="Mata R."/>
            <person name="Mathew T."/>
            <person name="Ngo R."/>
            <person name="Nguyen L."/>
            <person name="Nguyen N."/>
            <person name="Okwuonu G."/>
            <person name="Ongeri F."/>
            <person name="Pham C."/>
            <person name="Simmons D."/>
            <person name="Wilczek-Boney K."/>
            <person name="Hale W."/>
            <person name="Jakkamsetti A."/>
            <person name="Pham P."/>
            <person name="Ruth R."/>
            <person name="San Lucas F."/>
            <person name="Warren J."/>
            <person name="Zhang J."/>
            <person name="Zhao Z."/>
            <person name="Zhou C."/>
            <person name="Zhu D."/>
            <person name="Lee S."/>
            <person name="Bess C."/>
            <person name="Blankenburg K."/>
            <person name="Forbes L."/>
            <person name="Fu Q."/>
            <person name="Gubbala S."/>
            <person name="Hirani K."/>
            <person name="Jayaseelan J.C."/>
            <person name="Lara F."/>
            <person name="Munidasa M."/>
            <person name="Palculict T."/>
            <person name="Patil S."/>
            <person name="Pu L.-L."/>
            <person name="Saada N."/>
            <person name="Tang L."/>
            <person name="Weissenberger G."/>
            <person name="Zhu Y."/>
            <person name="Hemphill L."/>
            <person name="Shang Y."/>
            <person name="Youmans B."/>
            <person name="Ayvaz T."/>
            <person name="Ross M."/>
            <person name="Santibanez J."/>
            <person name="Aqrawi P."/>
            <person name="Gross S."/>
            <person name="Joshi V."/>
            <person name="Fowler G."/>
            <person name="Nazareth L."/>
            <person name="Reid J."/>
            <person name="Worley K."/>
            <person name="Petrosino J."/>
            <person name="Highlander S."/>
            <person name="Gibbs R."/>
        </authorList>
    </citation>
    <scope>NUCLEOTIDE SEQUENCE [LARGE SCALE GENOMIC DNA]</scope>
    <source>
        <strain evidence="10 11">DSM 3688</strain>
    </source>
</reference>
<dbReference type="InterPro" id="IPR004635">
    <property type="entry name" value="Pept_S49_SppA"/>
</dbReference>
<evidence type="ECO:0000256" key="6">
    <source>
        <dbReference type="ARBA" id="ARBA00023136"/>
    </source>
</evidence>
<dbReference type="Gene3D" id="6.20.330.10">
    <property type="match status" value="1"/>
</dbReference>
<comment type="subcellular location">
    <subcellularLocation>
        <location evidence="1">Membrane</location>
    </subcellularLocation>
</comment>
<keyword evidence="3" id="KW-0645">Protease</keyword>